<organism evidence="4 5">
    <name type="scientific">Helianthus annuus</name>
    <name type="common">Common sunflower</name>
    <dbReference type="NCBI Taxonomy" id="4232"/>
    <lineage>
        <taxon>Eukaryota</taxon>
        <taxon>Viridiplantae</taxon>
        <taxon>Streptophyta</taxon>
        <taxon>Embryophyta</taxon>
        <taxon>Tracheophyta</taxon>
        <taxon>Spermatophyta</taxon>
        <taxon>Magnoliopsida</taxon>
        <taxon>eudicotyledons</taxon>
        <taxon>Gunneridae</taxon>
        <taxon>Pentapetalae</taxon>
        <taxon>asterids</taxon>
        <taxon>campanulids</taxon>
        <taxon>Asterales</taxon>
        <taxon>Asteraceae</taxon>
        <taxon>Asteroideae</taxon>
        <taxon>Heliantheae alliance</taxon>
        <taxon>Heliantheae</taxon>
        <taxon>Helianthus</taxon>
    </lineage>
</organism>
<dbReference type="InterPro" id="IPR021998">
    <property type="entry name" value="Alfin_N"/>
</dbReference>
<dbReference type="Pfam" id="PF12165">
    <property type="entry name" value="Alfin"/>
    <property type="match status" value="1"/>
</dbReference>
<gene>
    <name evidence="4" type="ORF">HannXRQ_Chr11g0350441</name>
    <name evidence="3" type="ORF">HanXRQr2_Chr11g0500541</name>
</gene>
<dbReference type="GO" id="GO:0042393">
    <property type="term" value="F:histone binding"/>
    <property type="evidence" value="ECO:0007669"/>
    <property type="project" value="UniProtKB-UniRule"/>
</dbReference>
<evidence type="ECO:0000256" key="1">
    <source>
        <dbReference type="RuleBase" id="RU369089"/>
    </source>
</evidence>
<feature type="domain" description="Alfin N-terminal" evidence="2">
    <location>
        <begin position="15"/>
        <end position="48"/>
    </location>
</feature>
<comment type="subunit">
    <text evidence="1">Interacts with H3K4me3 and to a lesser extent with H3K4me2.</text>
</comment>
<dbReference type="PANTHER" id="PTHR12321:SF39">
    <property type="entry name" value="PHD FINGER PROTEIN ALFIN-LIKE 2"/>
    <property type="match status" value="1"/>
</dbReference>
<dbReference type="PANTHER" id="PTHR12321">
    <property type="entry name" value="CPG BINDING PROTEIN"/>
    <property type="match status" value="1"/>
</dbReference>
<dbReference type="EMBL" id="CM007900">
    <property type="protein sequence ID" value="OTG09213.1"/>
    <property type="molecule type" value="Genomic_DNA"/>
</dbReference>
<reference evidence="3 5" key="1">
    <citation type="journal article" date="2017" name="Nature">
        <title>The sunflower genome provides insights into oil metabolism, flowering and Asterid evolution.</title>
        <authorList>
            <person name="Badouin H."/>
            <person name="Gouzy J."/>
            <person name="Grassa C.J."/>
            <person name="Murat F."/>
            <person name="Staton S.E."/>
            <person name="Cottret L."/>
            <person name="Lelandais-Briere C."/>
            <person name="Owens G.L."/>
            <person name="Carrere S."/>
            <person name="Mayjonade B."/>
            <person name="Legrand L."/>
            <person name="Gill N."/>
            <person name="Kane N.C."/>
            <person name="Bowers J.E."/>
            <person name="Hubner S."/>
            <person name="Bellec A."/>
            <person name="Berard A."/>
            <person name="Berges H."/>
            <person name="Blanchet N."/>
            <person name="Boniface M.C."/>
            <person name="Brunel D."/>
            <person name="Catrice O."/>
            <person name="Chaidir N."/>
            <person name="Claudel C."/>
            <person name="Donnadieu C."/>
            <person name="Faraut T."/>
            <person name="Fievet G."/>
            <person name="Helmstetter N."/>
            <person name="King M."/>
            <person name="Knapp S.J."/>
            <person name="Lai Z."/>
            <person name="Le Paslier M.C."/>
            <person name="Lippi Y."/>
            <person name="Lorenzon L."/>
            <person name="Mandel J.R."/>
            <person name="Marage G."/>
            <person name="Marchand G."/>
            <person name="Marquand E."/>
            <person name="Bret-Mestries E."/>
            <person name="Morien E."/>
            <person name="Nambeesan S."/>
            <person name="Nguyen T."/>
            <person name="Pegot-Espagnet P."/>
            <person name="Pouilly N."/>
            <person name="Raftis F."/>
            <person name="Sallet E."/>
            <person name="Schiex T."/>
            <person name="Thomas J."/>
            <person name="Vandecasteele C."/>
            <person name="Vares D."/>
            <person name="Vear F."/>
            <person name="Vautrin S."/>
            <person name="Crespi M."/>
            <person name="Mangin B."/>
            <person name="Burke J.M."/>
            <person name="Salse J."/>
            <person name="Munos S."/>
            <person name="Vincourt P."/>
            <person name="Rieseberg L.H."/>
            <person name="Langlade N.B."/>
        </authorList>
    </citation>
    <scope>NUCLEOTIDE SEQUENCE [LARGE SCALE GENOMIC DNA]</scope>
    <source>
        <strain evidence="5">cv. SF193</strain>
        <tissue evidence="3">Leaves</tissue>
    </source>
</reference>
<dbReference type="GO" id="GO:0005634">
    <property type="term" value="C:nucleus"/>
    <property type="evidence" value="ECO:0007669"/>
    <property type="project" value="UniProtKB-SubCell"/>
</dbReference>
<evidence type="ECO:0000313" key="4">
    <source>
        <dbReference type="EMBL" id="OTG09213.1"/>
    </source>
</evidence>
<dbReference type="InterPro" id="IPR045104">
    <property type="entry name" value="Alfin"/>
</dbReference>
<keyword evidence="1" id="KW-0156">Chromatin regulator</keyword>
<evidence type="ECO:0000313" key="5">
    <source>
        <dbReference type="Proteomes" id="UP000215914"/>
    </source>
</evidence>
<dbReference type="EMBL" id="MNCJ02000326">
    <property type="protein sequence ID" value="KAF5782817.1"/>
    <property type="molecule type" value="Genomic_DNA"/>
</dbReference>
<comment type="domain">
    <text evidence="1">The PHD-type zinc finger mediates the binding to H3K4me3.</text>
</comment>
<dbReference type="GO" id="GO:0008270">
    <property type="term" value="F:zinc ion binding"/>
    <property type="evidence" value="ECO:0007669"/>
    <property type="project" value="UniProtKB-KW"/>
</dbReference>
<keyword evidence="1" id="KW-0479">Metal-binding</keyword>
<comment type="function">
    <text evidence="1">Histone-binding component that specifically recognizes H3 tails trimethylated on 'Lys-4' (H3K4me3), which mark transcription start sites of virtually all active genes.</text>
</comment>
<keyword evidence="1" id="KW-0805">Transcription regulation</keyword>
<reference evidence="3" key="3">
    <citation type="submission" date="2020-06" db="EMBL/GenBank/DDBJ databases">
        <title>Helianthus annuus Genome sequencing and assembly Release 2.</title>
        <authorList>
            <person name="Gouzy J."/>
            <person name="Langlade N."/>
            <person name="Munos S."/>
        </authorList>
    </citation>
    <scope>NUCLEOTIDE SEQUENCE</scope>
    <source>
        <tissue evidence="3">Leaves</tissue>
    </source>
</reference>
<keyword evidence="5" id="KW-1185">Reference proteome</keyword>
<accession>A0A251TEQ6</accession>
<dbReference type="GO" id="GO:0006355">
    <property type="term" value="P:regulation of DNA-templated transcription"/>
    <property type="evidence" value="ECO:0007669"/>
    <property type="project" value="UniProtKB-UniRule"/>
</dbReference>
<evidence type="ECO:0000313" key="3">
    <source>
        <dbReference type="EMBL" id="KAF5782817.1"/>
    </source>
</evidence>
<dbReference type="STRING" id="4232.A0A251TEQ6"/>
<dbReference type="GO" id="GO:0006325">
    <property type="term" value="P:chromatin organization"/>
    <property type="evidence" value="ECO:0007669"/>
    <property type="project" value="UniProtKB-UniRule"/>
</dbReference>
<reference evidence="4" key="2">
    <citation type="submission" date="2017-02" db="EMBL/GenBank/DDBJ databases">
        <title>Sunflower complete genome.</title>
        <authorList>
            <person name="Langlade N."/>
            <person name="Munos S."/>
        </authorList>
    </citation>
    <scope>NUCLEOTIDE SEQUENCE [LARGE SCALE GENOMIC DNA]</scope>
    <source>
        <tissue evidence="4">Leaves</tissue>
    </source>
</reference>
<comment type="subcellular location">
    <subcellularLocation>
        <location evidence="1">Nucleus</location>
    </subcellularLocation>
</comment>
<dbReference type="Proteomes" id="UP000215914">
    <property type="component" value="Chromosome 11"/>
</dbReference>
<keyword evidence="1" id="KW-0804">Transcription</keyword>
<comment type="similarity">
    <text evidence="1">Belongs to the Alfin family.</text>
</comment>
<keyword evidence="1" id="KW-0862">Zinc</keyword>
<keyword evidence="1" id="KW-0539">Nucleus</keyword>
<sequence>MEAASGSSSSRNPTTIEEIFRDYKGRHAGLVRALTHDVDTFFAHCDPGMFIIAYIRCHYGYLFSIK</sequence>
<dbReference type="Gramene" id="mRNA:HanXRQr2_Chr11g0500541">
    <property type="protein sequence ID" value="mRNA:HanXRQr2_Chr11g0500541"/>
    <property type="gene ID" value="HanXRQr2_Chr11g0500541"/>
</dbReference>
<name>A0A251TEQ6_HELAN</name>
<dbReference type="InParanoid" id="A0A251TEQ6"/>
<proteinExistence type="inferred from homology"/>
<dbReference type="AlphaFoldDB" id="A0A251TEQ6"/>
<protein>
    <recommendedName>
        <fullName evidence="1">PHD finger protein ALFIN-LIKE</fullName>
    </recommendedName>
</protein>
<evidence type="ECO:0000259" key="2">
    <source>
        <dbReference type="Pfam" id="PF12165"/>
    </source>
</evidence>
<keyword evidence="1" id="KW-0863">Zinc-finger</keyword>